<sequence length="187" mass="21160">MQGITAGNVRQEFKRLLPLSIVDEVTCFVFYDNHPRDEKCIDITVCTKTGELREYFQRDLLSSITLNAASEPTEIIIMRNCKSELSYIVGNIDEVFIVSAKATLLIHTKITNVDKFSIDDPLCTGQASLRVIRKDDAVPIIFDENFKSSEVLFPVEASSDLLPLVTELKRKCIEAQYSVKNHEKSIE</sequence>
<accession>A0A0L7KNR8</accession>
<comment type="caution">
    <text evidence="1">The sequence shown here is derived from an EMBL/GenBank/DDBJ whole genome shotgun (WGS) entry which is preliminary data.</text>
</comment>
<feature type="non-terminal residue" evidence="1">
    <location>
        <position position="187"/>
    </location>
</feature>
<gene>
    <name evidence="1" type="ORF">OBRU01_23973</name>
</gene>
<dbReference type="Proteomes" id="UP000037510">
    <property type="component" value="Unassembled WGS sequence"/>
</dbReference>
<proteinExistence type="predicted"/>
<name>A0A0L7KNR8_OPEBR</name>
<keyword evidence="2" id="KW-1185">Reference proteome</keyword>
<reference evidence="1 2" key="1">
    <citation type="journal article" date="2015" name="Genome Biol. Evol.">
        <title>The genome of winter moth (Operophtera brumata) provides a genomic perspective on sexual dimorphism and phenology.</title>
        <authorList>
            <person name="Derks M.F."/>
            <person name="Smit S."/>
            <person name="Salis L."/>
            <person name="Schijlen E."/>
            <person name="Bossers A."/>
            <person name="Mateman C."/>
            <person name="Pijl A.S."/>
            <person name="de Ridder D."/>
            <person name="Groenen M.A."/>
            <person name="Visser M.E."/>
            <person name="Megens H.J."/>
        </authorList>
    </citation>
    <scope>NUCLEOTIDE SEQUENCE [LARGE SCALE GENOMIC DNA]</scope>
    <source>
        <strain evidence="1">WM2013NL</strain>
        <tissue evidence="1">Head and thorax</tissue>
    </source>
</reference>
<dbReference type="AlphaFoldDB" id="A0A0L7KNR8"/>
<evidence type="ECO:0000313" key="2">
    <source>
        <dbReference type="Proteomes" id="UP000037510"/>
    </source>
</evidence>
<dbReference type="EMBL" id="JTDY01008337">
    <property type="protein sequence ID" value="KOB64614.1"/>
    <property type="molecule type" value="Genomic_DNA"/>
</dbReference>
<evidence type="ECO:0000313" key="1">
    <source>
        <dbReference type="EMBL" id="KOB64614.1"/>
    </source>
</evidence>
<protein>
    <submittedName>
        <fullName evidence="1">Methylcrotonoyl-CoA carboxylase beta chain, mitochondrial</fullName>
    </submittedName>
</protein>
<organism evidence="1 2">
    <name type="scientific">Operophtera brumata</name>
    <name type="common">Winter moth</name>
    <name type="synonym">Phalaena brumata</name>
    <dbReference type="NCBI Taxonomy" id="104452"/>
    <lineage>
        <taxon>Eukaryota</taxon>
        <taxon>Metazoa</taxon>
        <taxon>Ecdysozoa</taxon>
        <taxon>Arthropoda</taxon>
        <taxon>Hexapoda</taxon>
        <taxon>Insecta</taxon>
        <taxon>Pterygota</taxon>
        <taxon>Neoptera</taxon>
        <taxon>Endopterygota</taxon>
        <taxon>Lepidoptera</taxon>
        <taxon>Glossata</taxon>
        <taxon>Ditrysia</taxon>
        <taxon>Geometroidea</taxon>
        <taxon>Geometridae</taxon>
        <taxon>Larentiinae</taxon>
        <taxon>Operophtera</taxon>
    </lineage>
</organism>